<dbReference type="Pfam" id="PF13456">
    <property type="entry name" value="RVT_3"/>
    <property type="match status" value="1"/>
</dbReference>
<dbReference type="EMBL" id="JAWXYG010000007">
    <property type="protein sequence ID" value="KAK4268334.1"/>
    <property type="molecule type" value="Genomic_DNA"/>
</dbReference>
<dbReference type="InterPro" id="IPR002156">
    <property type="entry name" value="RNaseH_domain"/>
</dbReference>
<organism evidence="2 3">
    <name type="scientific">Acacia crassicarpa</name>
    <name type="common">northern wattle</name>
    <dbReference type="NCBI Taxonomy" id="499986"/>
    <lineage>
        <taxon>Eukaryota</taxon>
        <taxon>Viridiplantae</taxon>
        <taxon>Streptophyta</taxon>
        <taxon>Embryophyta</taxon>
        <taxon>Tracheophyta</taxon>
        <taxon>Spermatophyta</taxon>
        <taxon>Magnoliopsida</taxon>
        <taxon>eudicotyledons</taxon>
        <taxon>Gunneridae</taxon>
        <taxon>Pentapetalae</taxon>
        <taxon>rosids</taxon>
        <taxon>fabids</taxon>
        <taxon>Fabales</taxon>
        <taxon>Fabaceae</taxon>
        <taxon>Caesalpinioideae</taxon>
        <taxon>mimosoid clade</taxon>
        <taxon>Acacieae</taxon>
        <taxon>Acacia</taxon>
    </lineage>
</organism>
<comment type="caution">
    <text evidence="2">The sequence shown here is derived from an EMBL/GenBank/DDBJ whole genome shotgun (WGS) entry which is preliminary data.</text>
</comment>
<evidence type="ECO:0000259" key="1">
    <source>
        <dbReference type="PROSITE" id="PS50879"/>
    </source>
</evidence>
<protein>
    <recommendedName>
        <fullName evidence="1">RNase H type-1 domain-containing protein</fullName>
    </recommendedName>
</protein>
<dbReference type="GO" id="GO:0004523">
    <property type="term" value="F:RNA-DNA hybrid ribonuclease activity"/>
    <property type="evidence" value="ECO:0007669"/>
    <property type="project" value="InterPro"/>
</dbReference>
<dbReference type="SUPFAM" id="SSF53098">
    <property type="entry name" value="Ribonuclease H-like"/>
    <property type="match status" value="1"/>
</dbReference>
<dbReference type="CDD" id="cd06222">
    <property type="entry name" value="RNase_H_like"/>
    <property type="match status" value="1"/>
</dbReference>
<dbReference type="Gene3D" id="3.30.420.10">
    <property type="entry name" value="Ribonuclease H-like superfamily/Ribonuclease H"/>
    <property type="match status" value="1"/>
</dbReference>
<dbReference type="PROSITE" id="PS50879">
    <property type="entry name" value="RNASE_H_1"/>
    <property type="match status" value="1"/>
</dbReference>
<dbReference type="AlphaFoldDB" id="A0AAE1JHZ7"/>
<sequence>MVRWEAPRCGTFKINVDGSFIIKSREAGIGGLIRNSNGQWIFGFLEPVKVETVLHAELLAIKKGLELAWNVGCRNVICETDSTSALKLIKWASTNVHIFREVIGEIWKICERKWERVELVHVLREGNQCADYLAKFGARHPYHCLWMFPLYTLMKQLEDDARGTFYFRRKL</sequence>
<proteinExistence type="predicted"/>
<feature type="domain" description="RNase H type-1" evidence="1">
    <location>
        <begin position="8"/>
        <end position="139"/>
    </location>
</feature>
<gene>
    <name evidence="2" type="ORF">QN277_025006</name>
</gene>
<name>A0AAE1JHZ7_9FABA</name>
<dbReference type="Proteomes" id="UP001293593">
    <property type="component" value="Unassembled WGS sequence"/>
</dbReference>
<evidence type="ECO:0000313" key="3">
    <source>
        <dbReference type="Proteomes" id="UP001293593"/>
    </source>
</evidence>
<reference evidence="2" key="1">
    <citation type="submission" date="2023-10" db="EMBL/GenBank/DDBJ databases">
        <title>Chromosome-level genome of the transformable northern wattle, Acacia crassicarpa.</title>
        <authorList>
            <person name="Massaro I."/>
            <person name="Sinha N.R."/>
            <person name="Poethig S."/>
            <person name="Leichty A.R."/>
        </authorList>
    </citation>
    <scope>NUCLEOTIDE SEQUENCE</scope>
    <source>
        <strain evidence="2">Acra3RX</strain>
        <tissue evidence="2">Leaf</tissue>
    </source>
</reference>
<dbReference type="PANTHER" id="PTHR47723:SF19">
    <property type="entry name" value="POLYNUCLEOTIDYL TRANSFERASE, RIBONUCLEASE H-LIKE SUPERFAMILY PROTEIN"/>
    <property type="match status" value="1"/>
</dbReference>
<dbReference type="InterPro" id="IPR053151">
    <property type="entry name" value="RNase_H-like"/>
</dbReference>
<dbReference type="PANTHER" id="PTHR47723">
    <property type="entry name" value="OS05G0353850 PROTEIN"/>
    <property type="match status" value="1"/>
</dbReference>
<keyword evidence="3" id="KW-1185">Reference proteome</keyword>
<dbReference type="GO" id="GO:0003676">
    <property type="term" value="F:nucleic acid binding"/>
    <property type="evidence" value="ECO:0007669"/>
    <property type="project" value="InterPro"/>
</dbReference>
<dbReference type="InterPro" id="IPR044730">
    <property type="entry name" value="RNase_H-like_dom_plant"/>
</dbReference>
<dbReference type="InterPro" id="IPR036397">
    <property type="entry name" value="RNaseH_sf"/>
</dbReference>
<accession>A0AAE1JHZ7</accession>
<evidence type="ECO:0000313" key="2">
    <source>
        <dbReference type="EMBL" id="KAK4268334.1"/>
    </source>
</evidence>
<dbReference type="InterPro" id="IPR012337">
    <property type="entry name" value="RNaseH-like_sf"/>
</dbReference>